<feature type="transmembrane region" description="Helical" evidence="6">
    <location>
        <begin position="53"/>
        <end position="71"/>
    </location>
</feature>
<feature type="transmembrane region" description="Helical" evidence="6">
    <location>
        <begin position="83"/>
        <end position="104"/>
    </location>
</feature>
<evidence type="ECO:0000313" key="7">
    <source>
        <dbReference type="EMBL" id="CAJ1580618.1"/>
    </source>
</evidence>
<evidence type="ECO:0000313" key="8">
    <source>
        <dbReference type="Proteomes" id="UP001190466"/>
    </source>
</evidence>
<dbReference type="Pfam" id="PF03626">
    <property type="entry name" value="COX4_pro"/>
    <property type="match status" value="1"/>
</dbReference>
<keyword evidence="3 6" id="KW-0812">Transmembrane</keyword>
<protein>
    <submittedName>
        <fullName evidence="7">Cytochrome C oxidase subunit IV family protein</fullName>
    </submittedName>
</protein>
<keyword evidence="5 6" id="KW-0472">Membrane</keyword>
<evidence type="ECO:0000256" key="5">
    <source>
        <dbReference type="ARBA" id="ARBA00023136"/>
    </source>
</evidence>
<proteinExistence type="predicted"/>
<sequence length="105" mass="11863">MTTTSTAAPTPDGASHARENRILTWAWIALCVITIGSWWLAPAHFTERVDPSIPITALVLALTYIKARLVVRYFMEVRTAPPWLRRTAEGWLIGLHVVIFAIYLF</sequence>
<name>A0ABN9NVN1_9MYCO</name>
<keyword evidence="8" id="KW-1185">Reference proteome</keyword>
<gene>
    <name evidence="7" type="ORF">MU0050_001133</name>
</gene>
<organism evidence="7 8">
    <name type="scientific">[Mycobacterium] wendilense</name>
    <dbReference type="NCBI Taxonomy" id="3064284"/>
    <lineage>
        <taxon>Bacteria</taxon>
        <taxon>Bacillati</taxon>
        <taxon>Actinomycetota</taxon>
        <taxon>Actinomycetes</taxon>
        <taxon>Mycobacteriales</taxon>
        <taxon>Mycobacteriaceae</taxon>
        <taxon>Mycolicibacter</taxon>
    </lineage>
</organism>
<keyword evidence="4 6" id="KW-1133">Transmembrane helix</keyword>
<dbReference type="EMBL" id="OY726395">
    <property type="protein sequence ID" value="CAJ1580618.1"/>
    <property type="molecule type" value="Genomic_DNA"/>
</dbReference>
<evidence type="ECO:0000256" key="2">
    <source>
        <dbReference type="ARBA" id="ARBA00022475"/>
    </source>
</evidence>
<feature type="transmembrane region" description="Helical" evidence="6">
    <location>
        <begin position="22"/>
        <end position="41"/>
    </location>
</feature>
<evidence type="ECO:0000256" key="6">
    <source>
        <dbReference type="SAM" id="Phobius"/>
    </source>
</evidence>
<evidence type="ECO:0000256" key="4">
    <source>
        <dbReference type="ARBA" id="ARBA00022989"/>
    </source>
</evidence>
<dbReference type="Proteomes" id="UP001190466">
    <property type="component" value="Chromosome"/>
</dbReference>
<accession>A0ABN9NVN1</accession>
<dbReference type="InterPro" id="IPR005171">
    <property type="entry name" value="Cyt_c_oxidase_su4_prok"/>
</dbReference>
<keyword evidence="2" id="KW-1003">Cell membrane</keyword>
<evidence type="ECO:0000256" key="1">
    <source>
        <dbReference type="ARBA" id="ARBA00004651"/>
    </source>
</evidence>
<comment type="subcellular location">
    <subcellularLocation>
        <location evidence="1">Cell membrane</location>
        <topology evidence="1">Multi-pass membrane protein</topology>
    </subcellularLocation>
</comment>
<evidence type="ECO:0000256" key="3">
    <source>
        <dbReference type="ARBA" id="ARBA00022692"/>
    </source>
</evidence>
<reference evidence="7 8" key="1">
    <citation type="submission" date="2023-08" db="EMBL/GenBank/DDBJ databases">
        <authorList>
            <person name="Folkvardsen B D."/>
            <person name="Norman A."/>
        </authorList>
    </citation>
    <scope>NUCLEOTIDE SEQUENCE [LARGE SCALE GENOMIC DNA]</scope>
    <source>
        <strain evidence="7 8">Mu0050</strain>
    </source>
</reference>
<dbReference type="RefSeq" id="WP_316515032.1">
    <property type="nucleotide sequence ID" value="NZ_OY726395.1"/>
</dbReference>